<sequence length="343" mass="36582">MASENPHSAADENALASDHGDGDSVDLEEVDWIFDENTESAFGNLNQTPCDAESGKDAPLSVDDNAVDDVEIDLTLNPAACSLNPRQEYQEFVSEGNFGEQVESREDFAGQESNVVGNTVLTVHGGDQAANKGDSGQQQAANEIQTFARDEGLGGVGVSAVSQNNAIQGRGDEGSKRKRGRPLGKRDAVSRKKRGRAPDPPAVAAGVGQTGLINQVVPTVDSITDLEALRIVKDSCSFVASCVEKLAGVKSKTLFVHNVPDGCTYAELRFVGVAFGPITDAEIHTGKEGTLAYVIYVESEGVSTAMESKKAIIRNQEITFHPALEFCQECYNKLKSLKISTFL</sequence>
<dbReference type="InterPro" id="IPR035979">
    <property type="entry name" value="RBD_domain_sf"/>
</dbReference>
<dbReference type="InterPro" id="IPR012677">
    <property type="entry name" value="Nucleotide-bd_a/b_plait_sf"/>
</dbReference>
<dbReference type="EMBL" id="JAVIJP010000007">
    <property type="protein sequence ID" value="KAL3648593.1"/>
    <property type="molecule type" value="Genomic_DNA"/>
</dbReference>
<evidence type="ECO:0000256" key="1">
    <source>
        <dbReference type="PROSITE-ProRule" id="PRU00176"/>
    </source>
</evidence>
<protein>
    <recommendedName>
        <fullName evidence="3">RRM domain-containing protein</fullName>
    </recommendedName>
</protein>
<feature type="compositionally biased region" description="Acidic residues" evidence="2">
    <location>
        <begin position="23"/>
        <end position="38"/>
    </location>
</feature>
<dbReference type="AlphaFoldDB" id="A0ABD3E3A9"/>
<feature type="compositionally biased region" description="Polar residues" evidence="2">
    <location>
        <begin position="39"/>
        <end position="49"/>
    </location>
</feature>
<dbReference type="Gene3D" id="3.30.70.330">
    <property type="match status" value="1"/>
</dbReference>
<name>A0ABD3E3A9_9LAMI</name>
<evidence type="ECO:0000259" key="3">
    <source>
        <dbReference type="PROSITE" id="PS50102"/>
    </source>
</evidence>
<keyword evidence="1" id="KW-0694">RNA-binding</keyword>
<accession>A0ABD3E3A9</accession>
<dbReference type="InterPro" id="IPR000504">
    <property type="entry name" value="RRM_dom"/>
</dbReference>
<evidence type="ECO:0000313" key="5">
    <source>
        <dbReference type="EMBL" id="KAL3648601.1"/>
    </source>
</evidence>
<dbReference type="PROSITE" id="PS50102">
    <property type="entry name" value="RRM"/>
    <property type="match status" value="1"/>
</dbReference>
<evidence type="ECO:0000256" key="2">
    <source>
        <dbReference type="SAM" id="MobiDB-lite"/>
    </source>
</evidence>
<reference evidence="5" key="1">
    <citation type="journal article" date="2024" name="IScience">
        <title>Strigolactones Initiate the Formation of Haustorium-like Structures in Castilleja.</title>
        <authorList>
            <person name="Buerger M."/>
            <person name="Peterson D."/>
            <person name="Chory J."/>
        </authorList>
    </citation>
    <scope>NUCLEOTIDE SEQUENCE</scope>
    <source>
        <strain evidence="5">Tecolote</strain>
        <tissue evidence="5">Flower</tissue>
    </source>
</reference>
<dbReference type="SMART" id="SM00360">
    <property type="entry name" value="RRM"/>
    <property type="match status" value="1"/>
</dbReference>
<evidence type="ECO:0000313" key="6">
    <source>
        <dbReference type="Proteomes" id="UP001632038"/>
    </source>
</evidence>
<keyword evidence="6" id="KW-1185">Reference proteome</keyword>
<gene>
    <name evidence="4" type="ORF">CASFOL_004996</name>
    <name evidence="5" type="ORF">CASFOL_005004</name>
</gene>
<comment type="caution">
    <text evidence="5">The sequence shown here is derived from an EMBL/GenBank/DDBJ whole genome shotgun (WGS) entry which is preliminary data.</text>
</comment>
<feature type="region of interest" description="Disordered" evidence="2">
    <location>
        <begin position="1"/>
        <end position="62"/>
    </location>
</feature>
<evidence type="ECO:0000313" key="4">
    <source>
        <dbReference type="EMBL" id="KAL3648593.1"/>
    </source>
</evidence>
<feature type="domain" description="RRM" evidence="3">
    <location>
        <begin position="252"/>
        <end position="325"/>
    </location>
</feature>
<organism evidence="5 6">
    <name type="scientific">Castilleja foliolosa</name>
    <dbReference type="NCBI Taxonomy" id="1961234"/>
    <lineage>
        <taxon>Eukaryota</taxon>
        <taxon>Viridiplantae</taxon>
        <taxon>Streptophyta</taxon>
        <taxon>Embryophyta</taxon>
        <taxon>Tracheophyta</taxon>
        <taxon>Spermatophyta</taxon>
        <taxon>Magnoliopsida</taxon>
        <taxon>eudicotyledons</taxon>
        <taxon>Gunneridae</taxon>
        <taxon>Pentapetalae</taxon>
        <taxon>asterids</taxon>
        <taxon>lamiids</taxon>
        <taxon>Lamiales</taxon>
        <taxon>Orobanchaceae</taxon>
        <taxon>Pedicularideae</taxon>
        <taxon>Castillejinae</taxon>
        <taxon>Castilleja</taxon>
    </lineage>
</organism>
<dbReference type="Proteomes" id="UP001632038">
    <property type="component" value="Unassembled WGS sequence"/>
</dbReference>
<feature type="region of interest" description="Disordered" evidence="2">
    <location>
        <begin position="160"/>
        <end position="203"/>
    </location>
</feature>
<proteinExistence type="predicted"/>
<reference evidence="5" key="2">
    <citation type="submission" date="2024-11" db="EMBL/GenBank/DDBJ databases">
        <authorList>
            <person name="Burger M."/>
            <person name="Chory J."/>
        </authorList>
    </citation>
    <scope>NUCLEOTIDE SEQUENCE</scope>
    <source>
        <strain evidence="5">Tecolote</strain>
        <tissue evidence="5">Flower</tissue>
    </source>
</reference>
<dbReference type="SUPFAM" id="SSF54928">
    <property type="entry name" value="RNA-binding domain, RBD"/>
    <property type="match status" value="1"/>
</dbReference>
<dbReference type="EMBL" id="JAVIJP010000007">
    <property type="protein sequence ID" value="KAL3648601.1"/>
    <property type="molecule type" value="Genomic_DNA"/>
</dbReference>
<dbReference type="GO" id="GO:0003723">
    <property type="term" value="F:RNA binding"/>
    <property type="evidence" value="ECO:0007669"/>
    <property type="project" value="UniProtKB-UniRule"/>
</dbReference>